<dbReference type="OrthoDB" id="4388755at2759"/>
<dbReference type="PANTHER" id="PTHR38121:SF4">
    <property type="entry name" value="GH16 DOMAIN-CONTAINING PROTEIN-RELATED"/>
    <property type="match status" value="1"/>
</dbReference>
<feature type="signal peptide" evidence="3">
    <location>
        <begin position="1"/>
        <end position="20"/>
    </location>
</feature>
<keyword evidence="2" id="KW-1133">Transmembrane helix</keyword>
<keyword evidence="6" id="KW-1185">Reference proteome</keyword>
<keyword evidence="2" id="KW-0472">Membrane</keyword>
<feature type="domain" description="GH16" evidence="4">
    <location>
        <begin position="57"/>
        <end position="312"/>
    </location>
</feature>
<feature type="region of interest" description="Disordered" evidence="1">
    <location>
        <begin position="312"/>
        <end position="343"/>
    </location>
</feature>
<dbReference type="PROSITE" id="PS51762">
    <property type="entry name" value="GH16_2"/>
    <property type="match status" value="1"/>
</dbReference>
<sequence>MSFSIRTFLQLTALSAGVIATTDIDLVDDDSCSCYLTNGTAPEYFSDHLFFDFRDLGKYAGVPDPIRNESRSSKADTTSKYFDSEDWNSVWGIQDWSNRNNGGVSLSGDASVLMVNSPNNIYIEKNDDDDAVSDTFLTMRTVHLPGFQSAAEFESANSYQYLSIRMLARVTGSAGACMALFTYYEAKELADIQEADIEILTRDPKDHIQYTNQPSYTDDGDEVPQATRNGSLSDGLGWDDWLVHRLDWTPQRSVWYVDGEEVANIKFQTPKDPALVILNAWSDGGTWSGNMSLHGAAYMQIQWIEMVYNSTDSTSDDKRKRDVEKRPSQRDVGPQGKLVRREGDSDAGCKVVCSIDEAEEAGTNKMLWNSTAPRVMPGGSMGRGLGSLVTWVMGTVVFLYSGFV</sequence>
<name>A0A0P7BPE0_9HYPO</name>
<evidence type="ECO:0000259" key="4">
    <source>
        <dbReference type="PROSITE" id="PS51762"/>
    </source>
</evidence>
<dbReference type="InterPro" id="IPR000757">
    <property type="entry name" value="Beta-glucanase-like"/>
</dbReference>
<dbReference type="GO" id="GO:0005975">
    <property type="term" value="P:carbohydrate metabolic process"/>
    <property type="evidence" value="ECO:0007669"/>
    <property type="project" value="InterPro"/>
</dbReference>
<reference evidence="5 6" key="1">
    <citation type="submission" date="2015-09" db="EMBL/GenBank/DDBJ databases">
        <title>Draft genome of a European isolate of the apple canker pathogen Neonectria ditissima.</title>
        <authorList>
            <person name="Gomez-Cortecero A."/>
            <person name="Harrison R.J."/>
            <person name="Armitage A.D."/>
        </authorList>
    </citation>
    <scope>NUCLEOTIDE SEQUENCE [LARGE SCALE GENOMIC DNA]</scope>
    <source>
        <strain evidence="5 6">R09/05</strain>
    </source>
</reference>
<proteinExistence type="predicted"/>
<feature type="region of interest" description="Disordered" evidence="1">
    <location>
        <begin position="212"/>
        <end position="231"/>
    </location>
</feature>
<evidence type="ECO:0000313" key="5">
    <source>
        <dbReference type="EMBL" id="KPM42613.1"/>
    </source>
</evidence>
<accession>A0A0P7BPE0</accession>
<protein>
    <recommendedName>
        <fullName evidence="4">GH16 domain-containing protein</fullName>
    </recommendedName>
</protein>
<dbReference type="PANTHER" id="PTHR38121">
    <property type="entry name" value="GH16 DOMAIN-CONTAINING PROTEIN"/>
    <property type="match status" value="1"/>
</dbReference>
<evidence type="ECO:0000313" key="6">
    <source>
        <dbReference type="Proteomes" id="UP000050424"/>
    </source>
</evidence>
<dbReference type="EMBL" id="LKCW01000045">
    <property type="protein sequence ID" value="KPM42613.1"/>
    <property type="molecule type" value="Genomic_DNA"/>
</dbReference>
<dbReference type="GO" id="GO:0004553">
    <property type="term" value="F:hydrolase activity, hydrolyzing O-glycosyl compounds"/>
    <property type="evidence" value="ECO:0007669"/>
    <property type="project" value="InterPro"/>
</dbReference>
<dbReference type="AlphaFoldDB" id="A0A0P7BPE0"/>
<dbReference type="CDD" id="cd00413">
    <property type="entry name" value="Glyco_hydrolase_16"/>
    <property type="match status" value="1"/>
</dbReference>
<evidence type="ECO:0000256" key="1">
    <source>
        <dbReference type="SAM" id="MobiDB-lite"/>
    </source>
</evidence>
<keyword evidence="2" id="KW-0812">Transmembrane</keyword>
<keyword evidence="3" id="KW-0732">Signal</keyword>
<comment type="caution">
    <text evidence="5">The sequence shown here is derived from an EMBL/GenBank/DDBJ whole genome shotgun (WGS) entry which is preliminary data.</text>
</comment>
<evidence type="ECO:0000256" key="2">
    <source>
        <dbReference type="SAM" id="Phobius"/>
    </source>
</evidence>
<dbReference type="STRING" id="78410.A0A0P7BPE0"/>
<dbReference type="Proteomes" id="UP000050424">
    <property type="component" value="Unassembled WGS sequence"/>
</dbReference>
<organism evidence="5 6">
    <name type="scientific">Neonectria ditissima</name>
    <dbReference type="NCBI Taxonomy" id="78410"/>
    <lineage>
        <taxon>Eukaryota</taxon>
        <taxon>Fungi</taxon>
        <taxon>Dikarya</taxon>
        <taxon>Ascomycota</taxon>
        <taxon>Pezizomycotina</taxon>
        <taxon>Sordariomycetes</taxon>
        <taxon>Hypocreomycetidae</taxon>
        <taxon>Hypocreales</taxon>
        <taxon>Nectriaceae</taxon>
        <taxon>Neonectria</taxon>
    </lineage>
</organism>
<feature type="chain" id="PRO_5006136052" description="GH16 domain-containing protein" evidence="3">
    <location>
        <begin position="21"/>
        <end position="404"/>
    </location>
</feature>
<dbReference type="InterPro" id="IPR013320">
    <property type="entry name" value="ConA-like_dom_sf"/>
</dbReference>
<dbReference type="Gene3D" id="2.60.120.200">
    <property type="match status" value="1"/>
</dbReference>
<dbReference type="SUPFAM" id="SSF49899">
    <property type="entry name" value="Concanavalin A-like lectins/glucanases"/>
    <property type="match status" value="1"/>
</dbReference>
<feature type="compositionally biased region" description="Basic and acidic residues" evidence="1">
    <location>
        <begin position="315"/>
        <end position="329"/>
    </location>
</feature>
<evidence type="ECO:0000256" key="3">
    <source>
        <dbReference type="SAM" id="SignalP"/>
    </source>
</evidence>
<gene>
    <name evidence="5" type="ORF">AK830_g3925</name>
</gene>
<dbReference type="Pfam" id="PF00722">
    <property type="entry name" value="Glyco_hydro_16"/>
    <property type="match status" value="1"/>
</dbReference>
<feature type="transmembrane region" description="Helical" evidence="2">
    <location>
        <begin position="384"/>
        <end position="403"/>
    </location>
</feature>